<reference evidence="1 2" key="1">
    <citation type="submission" date="2015-07" db="EMBL/GenBank/DDBJ databases">
        <title>The genome of Melipona quadrifasciata.</title>
        <authorList>
            <person name="Pan H."/>
            <person name="Kapheim K."/>
        </authorList>
    </citation>
    <scope>NUCLEOTIDE SEQUENCE [LARGE SCALE GENOMIC DNA]</scope>
    <source>
        <strain evidence="1">0111107301</strain>
        <tissue evidence="1">Whole body</tissue>
    </source>
</reference>
<organism evidence="1 2">
    <name type="scientific">Melipona quadrifasciata</name>
    <dbReference type="NCBI Taxonomy" id="166423"/>
    <lineage>
        <taxon>Eukaryota</taxon>
        <taxon>Metazoa</taxon>
        <taxon>Ecdysozoa</taxon>
        <taxon>Arthropoda</taxon>
        <taxon>Hexapoda</taxon>
        <taxon>Insecta</taxon>
        <taxon>Pterygota</taxon>
        <taxon>Neoptera</taxon>
        <taxon>Endopterygota</taxon>
        <taxon>Hymenoptera</taxon>
        <taxon>Apocrita</taxon>
        <taxon>Aculeata</taxon>
        <taxon>Apoidea</taxon>
        <taxon>Anthophila</taxon>
        <taxon>Apidae</taxon>
        <taxon>Melipona</taxon>
    </lineage>
</organism>
<gene>
    <name evidence="1" type="ORF">WN51_01838</name>
</gene>
<dbReference type="Proteomes" id="UP000053105">
    <property type="component" value="Unassembled WGS sequence"/>
</dbReference>
<evidence type="ECO:0000313" key="2">
    <source>
        <dbReference type="Proteomes" id="UP000053105"/>
    </source>
</evidence>
<accession>A0A0M8ZWN5</accession>
<dbReference type="AlphaFoldDB" id="A0A0M8ZWN5"/>
<sequence length="273" mass="32247">MSVNYQLSPKERIPSTPMPKLEELSSSQLFLFVLYPRYLKSIVRPKHPFTFYKLTSPLQSPPIHHTTSKEEDIENQMRVQLTINEPDRKAFSKISTKGYYDQEDIENYRQGTCQLTNPIKEEFLGNIRKYIRATVSMNKKELSDNCTRDAELYMRYWTDEIHKNFNFGIKRRTDVLSVEKCYNRSSISCFLVFLLQSVTTTIRFATHNPKVISFPGNEKTERLRASLYESNLQLFDSTRLTYVRWEAQNHLIKDYSVINRLFVTTRSPNKLVR</sequence>
<evidence type="ECO:0000313" key="1">
    <source>
        <dbReference type="EMBL" id="KOX72625.1"/>
    </source>
</evidence>
<name>A0A0M8ZWN5_9HYME</name>
<keyword evidence="2" id="KW-1185">Reference proteome</keyword>
<dbReference type="EMBL" id="KQ435816">
    <property type="protein sequence ID" value="KOX72625.1"/>
    <property type="molecule type" value="Genomic_DNA"/>
</dbReference>
<proteinExistence type="predicted"/>
<protein>
    <submittedName>
        <fullName evidence="1">Uncharacterized protein</fullName>
    </submittedName>
</protein>